<dbReference type="Pfam" id="PF14280">
    <property type="entry name" value="DUF4365"/>
    <property type="match status" value="1"/>
</dbReference>
<gene>
    <name evidence="2" type="ORF">GCM10022292_00090</name>
</gene>
<evidence type="ECO:0000313" key="2">
    <source>
        <dbReference type="EMBL" id="GAA4239874.1"/>
    </source>
</evidence>
<sequence>MNLEDANFPKINSAGLTGRKGIAILKDKVENKLNWLFRETHLEDDFGIDGHLDIISDDGKVTGKSIAFQLKTGESFFNEKNDIGYIFRGNNKHLNYYINYPLPILIILINPNTRKIVWELFDATKTDKAKNSWKMTIPENKNLNKKAKKLLLQHVGPITDFSSQLEEEWQINELLKKHNRILFQVPKKELLEKNFQFLFDGLERIQATTDLIIHLKNKVDISFDDYDFDERELFEIPEVKEWILELFKMSNCWPYLMAMDDAGGFMKTAFLCHLNTLKKNKAKKGKFSVNYEKQEVMEFIELNWHKLNLYSDEKNISEKVNREISNKIVYYFTNGEVELGA</sequence>
<keyword evidence="3" id="KW-1185">Reference proteome</keyword>
<comment type="caution">
    <text evidence="2">The sequence shown here is derived from an EMBL/GenBank/DDBJ whole genome shotgun (WGS) entry which is preliminary data.</text>
</comment>
<dbReference type="Proteomes" id="UP001501682">
    <property type="component" value="Unassembled WGS sequence"/>
</dbReference>
<reference evidence="3" key="1">
    <citation type="journal article" date="2019" name="Int. J. Syst. Evol. Microbiol.">
        <title>The Global Catalogue of Microorganisms (GCM) 10K type strain sequencing project: providing services to taxonomists for standard genome sequencing and annotation.</title>
        <authorList>
            <consortium name="The Broad Institute Genomics Platform"/>
            <consortium name="The Broad Institute Genome Sequencing Center for Infectious Disease"/>
            <person name="Wu L."/>
            <person name="Ma J."/>
        </authorList>
    </citation>
    <scope>NUCLEOTIDE SEQUENCE [LARGE SCALE GENOMIC DNA]</scope>
    <source>
        <strain evidence="3">JCM 17633</strain>
    </source>
</reference>
<evidence type="ECO:0000313" key="3">
    <source>
        <dbReference type="Proteomes" id="UP001501682"/>
    </source>
</evidence>
<evidence type="ECO:0000259" key="1">
    <source>
        <dbReference type="Pfam" id="PF14280"/>
    </source>
</evidence>
<name>A0ABP8CJJ6_9FLAO</name>
<proteinExistence type="predicted"/>
<protein>
    <submittedName>
        <fullName evidence="2">DUF4365 and DUF1817 domain-containing protein</fullName>
    </submittedName>
</protein>
<dbReference type="RefSeq" id="WP_344711711.1">
    <property type="nucleotide sequence ID" value="NZ_BAABCB010000001.1"/>
</dbReference>
<organism evidence="2 3">
    <name type="scientific">Winogradskyella damuponensis</name>
    <dbReference type="NCBI Taxonomy" id="943939"/>
    <lineage>
        <taxon>Bacteria</taxon>
        <taxon>Pseudomonadati</taxon>
        <taxon>Bacteroidota</taxon>
        <taxon>Flavobacteriia</taxon>
        <taxon>Flavobacteriales</taxon>
        <taxon>Flavobacteriaceae</taxon>
        <taxon>Winogradskyella</taxon>
    </lineage>
</organism>
<dbReference type="InterPro" id="IPR025375">
    <property type="entry name" value="DUF4365"/>
</dbReference>
<feature type="domain" description="DUF4365" evidence="1">
    <location>
        <begin position="19"/>
        <end position="153"/>
    </location>
</feature>
<accession>A0ABP8CJJ6</accession>
<dbReference type="EMBL" id="BAABCB010000001">
    <property type="protein sequence ID" value="GAA4239874.1"/>
    <property type="molecule type" value="Genomic_DNA"/>
</dbReference>